<evidence type="ECO:0000256" key="8">
    <source>
        <dbReference type="ARBA" id="ARBA00023264"/>
    </source>
</evidence>
<comment type="similarity">
    <text evidence="2 10">Belongs to the CDP-alcohol phosphatidyltransferase class-II family.</text>
</comment>
<evidence type="ECO:0000256" key="5">
    <source>
        <dbReference type="ARBA" id="ARBA00022737"/>
    </source>
</evidence>
<evidence type="ECO:0000256" key="10">
    <source>
        <dbReference type="RuleBase" id="RU365024"/>
    </source>
</evidence>
<dbReference type="EMBL" id="ML977159">
    <property type="protein sequence ID" value="KAF1985950.1"/>
    <property type="molecule type" value="Genomic_DNA"/>
</dbReference>
<comment type="pathway">
    <text evidence="1 10">Phospholipid metabolism; phosphatidylglycerol biosynthesis; phosphatidylglycerol from CDP-diacylglycerol: step 1/2.</text>
</comment>
<accession>A0A6G1GYV2</accession>
<sequence>MSVLGPLTSELDRISPRFEVSASQIQVLKSPSDFYDALKEKIAKAQKRIFLSTLYVGKTEKELISTIYNALERNPDLQVSILTDALRGTREAPDPSCASLLAPLIAKFGDRVEIRMFHTPNLTGLRKSVIPRRINEGWGLQHMKLYGVDDELIMSGANLSMDYFTNRQDRYHVFSSKQVTDYFKKIHDAVSSVSFQILPSDSDPSGFTMSWPTATTCPSPLENPKAFKTHCTKLLNPLIAPPTTQPAPSPEIDTLIYPLLQFTPLLTPDASTELPALSTLLTTLATIPRFHHSSWTFTAGYFNMTPHVQSLLFATRPSRATVLAASPHANGFYNSRGVSGLLPPAYTLLCRRFLDALAGAGLSSSIQLKEWRRGTVNEPGGWTYHAKGLWVTLPRETAPCVSLVGSSNYTKRSYSLDLEANALVVTRNEGLMRRLGEEELWLQEYATTMKREDYARVERRVGLHVRVAMWIVTVLGGAL</sequence>
<keyword evidence="6 10" id="KW-0443">Lipid metabolism</keyword>
<dbReference type="CDD" id="cd09137">
    <property type="entry name" value="PLDc_PGS1_euk_2"/>
    <property type="match status" value="1"/>
</dbReference>
<keyword evidence="10" id="KW-0067">ATP-binding</keyword>
<dbReference type="InterPro" id="IPR016270">
    <property type="entry name" value="PGS1"/>
</dbReference>
<dbReference type="PROSITE" id="PS50035">
    <property type="entry name" value="PLD"/>
    <property type="match status" value="1"/>
</dbReference>
<comment type="function">
    <text evidence="10">Functions in the biosynthesis of the anionic phospholipids phosphatidylglycerol and cardiolipin.</text>
</comment>
<dbReference type="PANTHER" id="PTHR12586">
    <property type="entry name" value="CDP-DIACYLGLYCEROL--SERINE O-PHOSPHATIDYLTRANSFERASE"/>
    <property type="match status" value="1"/>
</dbReference>
<evidence type="ECO:0000313" key="12">
    <source>
        <dbReference type="EMBL" id="KAF1985950.1"/>
    </source>
</evidence>
<keyword evidence="10" id="KW-0496">Mitochondrion</keyword>
<organism evidence="12 13">
    <name type="scientific">Aulographum hederae CBS 113979</name>
    <dbReference type="NCBI Taxonomy" id="1176131"/>
    <lineage>
        <taxon>Eukaryota</taxon>
        <taxon>Fungi</taxon>
        <taxon>Dikarya</taxon>
        <taxon>Ascomycota</taxon>
        <taxon>Pezizomycotina</taxon>
        <taxon>Dothideomycetes</taxon>
        <taxon>Pleosporomycetidae</taxon>
        <taxon>Aulographales</taxon>
        <taxon>Aulographaceae</taxon>
    </lineage>
</organism>
<dbReference type="InterPro" id="IPR025202">
    <property type="entry name" value="PLD-like_dom"/>
</dbReference>
<evidence type="ECO:0000259" key="11">
    <source>
        <dbReference type="PROSITE" id="PS50035"/>
    </source>
</evidence>
<keyword evidence="4 10" id="KW-0808">Transferase</keyword>
<dbReference type="AlphaFoldDB" id="A0A6G1GYV2"/>
<keyword evidence="3 10" id="KW-0444">Lipid biosynthesis</keyword>
<dbReference type="UniPathway" id="UPA00084">
    <property type="reaction ID" value="UER00503"/>
</dbReference>
<dbReference type="GO" id="GO:0005739">
    <property type="term" value="C:mitochondrion"/>
    <property type="evidence" value="ECO:0007669"/>
    <property type="project" value="UniProtKB-SubCell"/>
</dbReference>
<evidence type="ECO:0000256" key="2">
    <source>
        <dbReference type="ARBA" id="ARBA00010682"/>
    </source>
</evidence>
<name>A0A6G1GYV2_9PEZI</name>
<evidence type="ECO:0000313" key="13">
    <source>
        <dbReference type="Proteomes" id="UP000800041"/>
    </source>
</evidence>
<keyword evidence="10" id="KW-0547">Nucleotide-binding</keyword>
<protein>
    <recommendedName>
        <fullName evidence="10">CDP-diacylglycerol--glycerol-3-phosphate 3-phosphatidyltransferase</fullName>
        <ecNumber evidence="10">2.7.8.5</ecNumber>
    </recommendedName>
</protein>
<evidence type="ECO:0000256" key="6">
    <source>
        <dbReference type="ARBA" id="ARBA00023098"/>
    </source>
</evidence>
<keyword evidence="8 10" id="KW-1208">Phospholipid metabolism</keyword>
<evidence type="ECO:0000256" key="3">
    <source>
        <dbReference type="ARBA" id="ARBA00022516"/>
    </source>
</evidence>
<dbReference type="EC" id="2.7.8.5" evidence="10"/>
<dbReference type="GO" id="GO:0005524">
    <property type="term" value="F:ATP binding"/>
    <property type="evidence" value="ECO:0007669"/>
    <property type="project" value="UniProtKB-KW"/>
</dbReference>
<comment type="catalytic activity">
    <reaction evidence="9 10">
        <text>a CDP-1,2-diacyl-sn-glycerol + sn-glycerol 3-phosphate = a 1,2-diacyl-sn-glycero-3-phospho-(1'-sn-glycero-3'-phosphate) + CMP + H(+)</text>
        <dbReference type="Rhea" id="RHEA:12593"/>
        <dbReference type="ChEBI" id="CHEBI:15378"/>
        <dbReference type="ChEBI" id="CHEBI:57597"/>
        <dbReference type="ChEBI" id="CHEBI:58332"/>
        <dbReference type="ChEBI" id="CHEBI:60110"/>
        <dbReference type="ChEBI" id="CHEBI:60377"/>
        <dbReference type="EC" id="2.7.8.5"/>
    </reaction>
</comment>
<dbReference type="SUPFAM" id="SSF56024">
    <property type="entry name" value="Phospholipase D/nuclease"/>
    <property type="match status" value="1"/>
</dbReference>
<evidence type="ECO:0000256" key="1">
    <source>
        <dbReference type="ARBA" id="ARBA00005042"/>
    </source>
</evidence>
<comment type="subcellular location">
    <subcellularLocation>
        <location evidence="10">Mitochondrion</location>
    </subcellularLocation>
</comment>
<gene>
    <name evidence="12" type="ORF">K402DRAFT_356390</name>
</gene>
<feature type="domain" description="PLD phosphodiesterase" evidence="11">
    <location>
        <begin position="137"/>
        <end position="163"/>
    </location>
</feature>
<evidence type="ECO:0000256" key="9">
    <source>
        <dbReference type="ARBA" id="ARBA00048586"/>
    </source>
</evidence>
<dbReference type="PANTHER" id="PTHR12586:SF1">
    <property type="entry name" value="CDP-DIACYLGLYCEROL--GLYCEROL-3-PHOSPHATE 3-PHOSPHATIDYLTRANSFERASE, MITOCHONDRIAL"/>
    <property type="match status" value="1"/>
</dbReference>
<evidence type="ECO:0000256" key="7">
    <source>
        <dbReference type="ARBA" id="ARBA00023209"/>
    </source>
</evidence>
<keyword evidence="13" id="KW-1185">Reference proteome</keyword>
<dbReference type="PIRSF" id="PIRSF000850">
    <property type="entry name" value="Phospholipase_D_PSS"/>
    <property type="match status" value="1"/>
</dbReference>
<dbReference type="GO" id="GO:0032049">
    <property type="term" value="P:cardiolipin biosynthetic process"/>
    <property type="evidence" value="ECO:0007669"/>
    <property type="project" value="InterPro"/>
</dbReference>
<keyword evidence="7 10" id="KW-0594">Phospholipid biosynthesis</keyword>
<dbReference type="Gene3D" id="3.30.870.10">
    <property type="entry name" value="Endonuclease Chain A"/>
    <property type="match status" value="2"/>
</dbReference>
<proteinExistence type="inferred from homology"/>
<dbReference type="CDD" id="cd09135">
    <property type="entry name" value="PLDc_PGS1_euk_1"/>
    <property type="match status" value="1"/>
</dbReference>
<dbReference type="OrthoDB" id="10250191at2759"/>
<dbReference type="SMART" id="SM00155">
    <property type="entry name" value="PLDc"/>
    <property type="match status" value="2"/>
</dbReference>
<keyword evidence="5" id="KW-0677">Repeat</keyword>
<dbReference type="Proteomes" id="UP000800041">
    <property type="component" value="Unassembled WGS sequence"/>
</dbReference>
<dbReference type="Pfam" id="PF13091">
    <property type="entry name" value="PLDc_2"/>
    <property type="match status" value="1"/>
</dbReference>
<reference evidence="12" key="1">
    <citation type="journal article" date="2020" name="Stud. Mycol.">
        <title>101 Dothideomycetes genomes: a test case for predicting lifestyles and emergence of pathogens.</title>
        <authorList>
            <person name="Haridas S."/>
            <person name="Albert R."/>
            <person name="Binder M."/>
            <person name="Bloem J."/>
            <person name="Labutti K."/>
            <person name="Salamov A."/>
            <person name="Andreopoulos B."/>
            <person name="Baker S."/>
            <person name="Barry K."/>
            <person name="Bills G."/>
            <person name="Bluhm B."/>
            <person name="Cannon C."/>
            <person name="Castanera R."/>
            <person name="Culley D."/>
            <person name="Daum C."/>
            <person name="Ezra D."/>
            <person name="Gonzalez J."/>
            <person name="Henrissat B."/>
            <person name="Kuo A."/>
            <person name="Liang C."/>
            <person name="Lipzen A."/>
            <person name="Lutzoni F."/>
            <person name="Magnuson J."/>
            <person name="Mondo S."/>
            <person name="Nolan M."/>
            <person name="Ohm R."/>
            <person name="Pangilinan J."/>
            <person name="Park H.-J."/>
            <person name="Ramirez L."/>
            <person name="Alfaro M."/>
            <person name="Sun H."/>
            <person name="Tritt A."/>
            <person name="Yoshinaga Y."/>
            <person name="Zwiers L.-H."/>
            <person name="Turgeon B."/>
            <person name="Goodwin S."/>
            <person name="Spatafora J."/>
            <person name="Crous P."/>
            <person name="Grigoriev I."/>
        </authorList>
    </citation>
    <scope>NUCLEOTIDE SEQUENCE</scope>
    <source>
        <strain evidence="12">CBS 113979</strain>
    </source>
</reference>
<dbReference type="GO" id="GO:0008444">
    <property type="term" value="F:CDP-diacylglycerol-glycerol-3-phosphate 3-phosphatidyltransferase activity"/>
    <property type="evidence" value="ECO:0007669"/>
    <property type="project" value="UniProtKB-EC"/>
</dbReference>
<dbReference type="InterPro" id="IPR001736">
    <property type="entry name" value="PLipase_D/transphosphatidylase"/>
</dbReference>
<evidence type="ECO:0000256" key="4">
    <source>
        <dbReference type="ARBA" id="ARBA00022679"/>
    </source>
</evidence>